<gene>
    <name evidence="1" type="ORF">DI628_07250</name>
</gene>
<dbReference type="Proteomes" id="UP000320948">
    <property type="component" value="Unassembled WGS sequence"/>
</dbReference>
<evidence type="ECO:0000313" key="2">
    <source>
        <dbReference type="Proteomes" id="UP000320948"/>
    </source>
</evidence>
<dbReference type="AlphaFoldDB" id="A0A6N4R968"/>
<proteinExistence type="predicted"/>
<evidence type="ECO:0000313" key="1">
    <source>
        <dbReference type="EMBL" id="TKW60687.1"/>
    </source>
</evidence>
<name>A0A6N4R968_BLAVI</name>
<reference evidence="1 2" key="1">
    <citation type="journal article" date="2017" name="Nat. Commun.">
        <title>In situ click chemistry generation of cyclooxygenase-2 inhibitors.</title>
        <authorList>
            <person name="Bhardwaj A."/>
            <person name="Kaur J."/>
            <person name="Wuest M."/>
            <person name="Wuest F."/>
        </authorList>
    </citation>
    <scope>NUCLEOTIDE SEQUENCE [LARGE SCALE GENOMIC DNA]</scope>
    <source>
        <strain evidence="1">S2_018_000_R2_106</strain>
    </source>
</reference>
<protein>
    <submittedName>
        <fullName evidence="1">Uncharacterized protein</fullName>
    </submittedName>
</protein>
<sequence length="86" mass="9245">MATPLLPLLEILRNPESPGFAEAAQRLGTVLETFDPTTLSEADRLAVQASLTEALANISAAQSLTAQELGITQKRAHALQSYNRLK</sequence>
<accession>A0A6N4R968</accession>
<comment type="caution">
    <text evidence="1">The sequence shown here is derived from an EMBL/GenBank/DDBJ whole genome shotgun (WGS) entry which is preliminary data.</text>
</comment>
<dbReference type="EMBL" id="VAFM01000002">
    <property type="protein sequence ID" value="TKW60687.1"/>
    <property type="molecule type" value="Genomic_DNA"/>
</dbReference>
<organism evidence="1 2">
    <name type="scientific">Blastochloris viridis</name>
    <name type="common">Rhodopseudomonas viridis</name>
    <dbReference type="NCBI Taxonomy" id="1079"/>
    <lineage>
        <taxon>Bacteria</taxon>
        <taxon>Pseudomonadati</taxon>
        <taxon>Pseudomonadota</taxon>
        <taxon>Alphaproteobacteria</taxon>
        <taxon>Hyphomicrobiales</taxon>
        <taxon>Blastochloridaceae</taxon>
        <taxon>Blastochloris</taxon>
    </lineage>
</organism>